<protein>
    <submittedName>
        <fullName evidence="2">Uncharacterized protein</fullName>
    </submittedName>
</protein>
<dbReference type="HOGENOM" id="CLU_1871981_0_0_3"/>
<feature type="compositionally biased region" description="Acidic residues" evidence="1">
    <location>
        <begin position="124"/>
        <end position="136"/>
    </location>
</feature>
<evidence type="ECO:0000313" key="3">
    <source>
        <dbReference type="Proteomes" id="UP000010472"/>
    </source>
</evidence>
<keyword evidence="2" id="KW-0614">Plasmid</keyword>
<dbReference type="Proteomes" id="UP000010472">
    <property type="component" value="Plasmid pCRI9333.05"/>
</dbReference>
<proteinExistence type="predicted"/>
<feature type="region of interest" description="Disordered" evidence="1">
    <location>
        <begin position="116"/>
        <end position="136"/>
    </location>
</feature>
<dbReference type="OrthoDB" id="486106at2"/>
<gene>
    <name evidence="2" type="ORF">Cri9333_4936</name>
</gene>
<sequence length="136" mass="15204">MPNFESFELKLRIKRSKQQAEGKLLDYLLHHPTISSTEAVLSACRAYWMPLAMIKAGEENPAVLREVGWSAILDLEKQIQLIKRVLQLEETTSIPASSVPVVPVESVEAIAYPTVTTEQLPTPEDLDDELGVNDFD</sequence>
<evidence type="ECO:0000313" key="2">
    <source>
        <dbReference type="EMBL" id="AFZ15692.1"/>
    </source>
</evidence>
<geneLocation type="plasmid" evidence="2 3">
    <name>pCRI9333.05</name>
</geneLocation>
<keyword evidence="3" id="KW-1185">Reference proteome</keyword>
<dbReference type="AlphaFoldDB" id="K9W7H3"/>
<dbReference type="RefSeq" id="WP_015180072.1">
    <property type="nucleotide sequence ID" value="NC_019736.1"/>
</dbReference>
<name>K9W7H3_9CYAN</name>
<evidence type="ECO:0000256" key="1">
    <source>
        <dbReference type="SAM" id="MobiDB-lite"/>
    </source>
</evidence>
<dbReference type="EMBL" id="CP003625">
    <property type="protein sequence ID" value="AFZ15692.1"/>
    <property type="molecule type" value="Genomic_DNA"/>
</dbReference>
<organism evidence="2 3">
    <name type="scientific">Crinalium epipsammum PCC 9333</name>
    <dbReference type="NCBI Taxonomy" id="1173022"/>
    <lineage>
        <taxon>Bacteria</taxon>
        <taxon>Bacillati</taxon>
        <taxon>Cyanobacteriota</taxon>
        <taxon>Cyanophyceae</taxon>
        <taxon>Gomontiellales</taxon>
        <taxon>Gomontiellaceae</taxon>
        <taxon>Crinalium</taxon>
    </lineage>
</organism>
<reference evidence="2 3" key="1">
    <citation type="submission" date="2012-06" db="EMBL/GenBank/DDBJ databases">
        <title>Finished plasmid 5 of genome of Crinalium epipsammum PCC 9333.</title>
        <authorList>
            <consortium name="US DOE Joint Genome Institute"/>
            <person name="Gugger M."/>
            <person name="Coursin T."/>
            <person name="Rippka R."/>
            <person name="Tandeau De Marsac N."/>
            <person name="Huntemann M."/>
            <person name="Wei C.-L."/>
            <person name="Han J."/>
            <person name="Detter J.C."/>
            <person name="Han C."/>
            <person name="Tapia R."/>
            <person name="Davenport K."/>
            <person name="Daligault H."/>
            <person name="Erkkila T."/>
            <person name="Gu W."/>
            <person name="Munk A.C.C."/>
            <person name="Teshima H."/>
            <person name="Xu Y."/>
            <person name="Chain P."/>
            <person name="Chen A."/>
            <person name="Krypides N."/>
            <person name="Mavromatis K."/>
            <person name="Markowitz V."/>
            <person name="Szeto E."/>
            <person name="Ivanova N."/>
            <person name="Mikhailova N."/>
            <person name="Ovchinnikova G."/>
            <person name="Pagani I."/>
            <person name="Pati A."/>
            <person name="Goodwin L."/>
            <person name="Peters L."/>
            <person name="Pitluck S."/>
            <person name="Woyke T."/>
            <person name="Kerfeld C."/>
        </authorList>
    </citation>
    <scope>NUCLEOTIDE SEQUENCE [LARGE SCALE GENOMIC DNA]</scope>
    <source>
        <strain evidence="2 3">PCC 9333</strain>
        <plasmid evidence="3">Plasmid pCRI9333.05</plasmid>
    </source>
</reference>
<dbReference type="KEGG" id="cep:Cri9333_4936"/>
<accession>K9W7H3</accession>